<proteinExistence type="predicted"/>
<dbReference type="InterPro" id="IPR008271">
    <property type="entry name" value="Ser/Thr_kinase_AS"/>
</dbReference>
<evidence type="ECO:0000259" key="5">
    <source>
        <dbReference type="PROSITE" id="PS50011"/>
    </source>
</evidence>
<protein>
    <recommendedName>
        <fullName evidence="5">Protein kinase domain-containing protein</fullName>
    </recommendedName>
</protein>
<dbReference type="PROSITE" id="PS00108">
    <property type="entry name" value="PROTEIN_KINASE_ST"/>
    <property type="match status" value="1"/>
</dbReference>
<dbReference type="PANTHER" id="PTHR44329">
    <property type="entry name" value="SERINE/THREONINE-PROTEIN KINASE TNNI3K-RELATED"/>
    <property type="match status" value="1"/>
</dbReference>
<evidence type="ECO:0000313" key="7">
    <source>
        <dbReference type="Proteomes" id="UP000027073"/>
    </source>
</evidence>
<dbReference type="VEuPathDB" id="FungiDB:PLEOSDRAFT_1044103"/>
<reference evidence="7" key="1">
    <citation type="journal article" date="2014" name="Proc. Natl. Acad. Sci. U.S.A.">
        <title>Extensive sampling of basidiomycete genomes demonstrates inadequacy of the white-rot/brown-rot paradigm for wood decay fungi.</title>
        <authorList>
            <person name="Riley R."/>
            <person name="Salamov A.A."/>
            <person name="Brown D.W."/>
            <person name="Nagy L.G."/>
            <person name="Floudas D."/>
            <person name="Held B.W."/>
            <person name="Levasseur A."/>
            <person name="Lombard V."/>
            <person name="Morin E."/>
            <person name="Otillar R."/>
            <person name="Lindquist E.A."/>
            <person name="Sun H."/>
            <person name="LaButti K.M."/>
            <person name="Schmutz J."/>
            <person name="Jabbour D."/>
            <person name="Luo H."/>
            <person name="Baker S.E."/>
            <person name="Pisabarro A.G."/>
            <person name="Walton J.D."/>
            <person name="Blanchette R.A."/>
            <person name="Henrissat B."/>
            <person name="Martin F."/>
            <person name="Cullen D."/>
            <person name="Hibbett D.S."/>
            <person name="Grigoriev I.V."/>
        </authorList>
    </citation>
    <scope>NUCLEOTIDE SEQUENCE [LARGE SCALE GENOMIC DNA]</scope>
    <source>
        <strain evidence="7">PC15</strain>
    </source>
</reference>
<dbReference type="GO" id="GO:0005524">
    <property type="term" value="F:ATP binding"/>
    <property type="evidence" value="ECO:0007669"/>
    <property type="project" value="UniProtKB-KW"/>
</dbReference>
<keyword evidence="2" id="KW-0547">Nucleotide-binding</keyword>
<dbReference type="Pfam" id="PF00069">
    <property type="entry name" value="Pkinase"/>
    <property type="match status" value="1"/>
</dbReference>
<dbReference type="InterPro" id="IPR000719">
    <property type="entry name" value="Prot_kinase_dom"/>
</dbReference>
<feature type="domain" description="Protein kinase" evidence="5">
    <location>
        <begin position="1"/>
        <end position="177"/>
    </location>
</feature>
<dbReference type="HOGENOM" id="CLU_000288_7_18_1"/>
<dbReference type="AlphaFoldDB" id="A0A067NFN8"/>
<evidence type="ECO:0000256" key="2">
    <source>
        <dbReference type="ARBA" id="ARBA00022741"/>
    </source>
</evidence>
<dbReference type="OrthoDB" id="5966500at2759"/>
<dbReference type="EMBL" id="KL198009">
    <property type="protein sequence ID" value="KDQ26674.1"/>
    <property type="molecule type" value="Genomic_DNA"/>
</dbReference>
<dbReference type="InParanoid" id="A0A067NFN8"/>
<dbReference type="InterPro" id="IPR051681">
    <property type="entry name" value="Ser/Thr_Kinases-Pseudokinases"/>
</dbReference>
<gene>
    <name evidence="6" type="ORF">PLEOSDRAFT_1044103</name>
</gene>
<dbReference type="PANTHER" id="PTHR44329:SF288">
    <property type="entry name" value="MITOGEN-ACTIVATED PROTEIN KINASE KINASE KINASE 20"/>
    <property type="match status" value="1"/>
</dbReference>
<keyword evidence="3" id="KW-0418">Kinase</keyword>
<sequence>MQPPVVLLATNPHTHQYLRRETAVWRTLKHPNILALLGICSGLKYPMSTVPALVSPYCPLGSLGGYLLNNPLVHRLSLACQIASAVHYIHAQDIVHGDIKPDNIMMDEECRPLLCDFGRSMIIGVGGFETALASSKQYTAPELLNSRTEITTLTKPSDIYSLTVTLLRVCRAAACLQ</sequence>
<accession>A0A067NFN8</accession>
<evidence type="ECO:0000313" key="6">
    <source>
        <dbReference type="EMBL" id="KDQ26674.1"/>
    </source>
</evidence>
<dbReference type="GO" id="GO:0004674">
    <property type="term" value="F:protein serine/threonine kinase activity"/>
    <property type="evidence" value="ECO:0007669"/>
    <property type="project" value="TreeGrafter"/>
</dbReference>
<evidence type="ECO:0000256" key="1">
    <source>
        <dbReference type="ARBA" id="ARBA00022679"/>
    </source>
</evidence>
<dbReference type="Gene3D" id="1.10.510.10">
    <property type="entry name" value="Transferase(Phosphotransferase) domain 1"/>
    <property type="match status" value="1"/>
</dbReference>
<dbReference type="InterPro" id="IPR011009">
    <property type="entry name" value="Kinase-like_dom_sf"/>
</dbReference>
<dbReference type="SUPFAM" id="SSF56112">
    <property type="entry name" value="Protein kinase-like (PK-like)"/>
    <property type="match status" value="1"/>
</dbReference>
<dbReference type="SMART" id="SM00220">
    <property type="entry name" value="S_TKc"/>
    <property type="match status" value="1"/>
</dbReference>
<dbReference type="Proteomes" id="UP000027073">
    <property type="component" value="Unassembled WGS sequence"/>
</dbReference>
<evidence type="ECO:0000256" key="3">
    <source>
        <dbReference type="ARBA" id="ARBA00022777"/>
    </source>
</evidence>
<organism evidence="6 7">
    <name type="scientific">Pleurotus ostreatus (strain PC15)</name>
    <name type="common">Oyster mushroom</name>
    <dbReference type="NCBI Taxonomy" id="1137138"/>
    <lineage>
        <taxon>Eukaryota</taxon>
        <taxon>Fungi</taxon>
        <taxon>Dikarya</taxon>
        <taxon>Basidiomycota</taxon>
        <taxon>Agaricomycotina</taxon>
        <taxon>Agaricomycetes</taxon>
        <taxon>Agaricomycetidae</taxon>
        <taxon>Agaricales</taxon>
        <taxon>Pleurotineae</taxon>
        <taxon>Pleurotaceae</taxon>
        <taxon>Pleurotus</taxon>
    </lineage>
</organism>
<keyword evidence="4" id="KW-0067">ATP-binding</keyword>
<name>A0A067NFN8_PLEO1</name>
<evidence type="ECO:0000256" key="4">
    <source>
        <dbReference type="ARBA" id="ARBA00022840"/>
    </source>
</evidence>
<dbReference type="PROSITE" id="PS50011">
    <property type="entry name" value="PROTEIN_KINASE_DOM"/>
    <property type="match status" value="1"/>
</dbReference>
<keyword evidence="1" id="KW-0808">Transferase</keyword>